<feature type="region of interest" description="Disordered" evidence="1">
    <location>
        <begin position="411"/>
        <end position="433"/>
    </location>
</feature>
<protein>
    <submittedName>
        <fullName evidence="2">Uncharacterized protein</fullName>
    </submittedName>
</protein>
<comment type="caution">
    <text evidence="2">The sequence shown here is derived from an EMBL/GenBank/DDBJ whole genome shotgun (WGS) entry which is preliminary data.</text>
</comment>
<feature type="compositionally biased region" description="Basic and acidic residues" evidence="1">
    <location>
        <begin position="27"/>
        <end position="44"/>
    </location>
</feature>
<reference evidence="2" key="1">
    <citation type="submission" date="2018-04" db="EMBL/GenBank/DDBJ databases">
        <title>Whole genome sequencing of Hypsizygus marmoreus.</title>
        <authorList>
            <person name="Choi I.-G."/>
            <person name="Min B."/>
            <person name="Kim J.-G."/>
            <person name="Kim S."/>
            <person name="Oh Y.-L."/>
            <person name="Kong W.-S."/>
            <person name="Park H."/>
            <person name="Jeong J."/>
            <person name="Song E.-S."/>
        </authorList>
    </citation>
    <scope>NUCLEOTIDE SEQUENCE [LARGE SCALE GENOMIC DNA]</scope>
    <source>
        <strain evidence="2">51987-8</strain>
    </source>
</reference>
<name>A0A369KCR8_HYPMA</name>
<dbReference type="Proteomes" id="UP000076154">
    <property type="component" value="Unassembled WGS sequence"/>
</dbReference>
<evidence type="ECO:0000313" key="3">
    <source>
        <dbReference type="Proteomes" id="UP000076154"/>
    </source>
</evidence>
<dbReference type="EMBL" id="LUEZ02000010">
    <property type="protein sequence ID" value="RDB29563.1"/>
    <property type="molecule type" value="Genomic_DNA"/>
</dbReference>
<keyword evidence="3" id="KW-1185">Reference proteome</keyword>
<evidence type="ECO:0000256" key="1">
    <source>
        <dbReference type="SAM" id="MobiDB-lite"/>
    </source>
</evidence>
<dbReference type="AlphaFoldDB" id="A0A369KCR8"/>
<proteinExistence type="predicted"/>
<evidence type="ECO:0000313" key="2">
    <source>
        <dbReference type="EMBL" id="RDB29563.1"/>
    </source>
</evidence>
<feature type="compositionally biased region" description="Polar residues" evidence="1">
    <location>
        <begin position="313"/>
        <end position="332"/>
    </location>
</feature>
<sequence length="433" mass="46700">MYRRMRPGGLTSSHHHLPMLNAWFGSKGDDDKTKDARRSTDLERIYTNPSELQDDTSKLARRTPPTGFTSPHDTVLAQMRGQPPAETTDDGLLRDNNQAVRNDSVDGPSPSPGSYSTATNIPSGPKQFLHDPFDGTPLGLLTAPPSEWHPQRQALGPNNLGISPTGNKEEQWTHLSRVLDLQNEVAKMHLEMEGVGSSDGKGKGAGKGRGRGKGMGMGETGAGKDRRQPKRSATTDTIDTYGPDGDEEGVDAAGDEEIEIKKAREEQFSNLADQFEGRKESIQEIMSKLDDLSKALTEFHTLQAPTFEFSKPGSRQNSVTPDKTPPVTQKLSPHATTTLPNAGFTNLPNAHLLGPVLPSIQSSGGSLTPATAFLSERESNIIPASLSRTIEPRGKPKNAAASLIINSLEPGKQTHLMDSPDSMIGNVKLPPED</sequence>
<feature type="region of interest" description="Disordered" evidence="1">
    <location>
        <begin position="194"/>
        <end position="251"/>
    </location>
</feature>
<accession>A0A369KCR8</accession>
<organism evidence="2 3">
    <name type="scientific">Hypsizygus marmoreus</name>
    <name type="common">White beech mushroom</name>
    <name type="synonym">Agaricus marmoreus</name>
    <dbReference type="NCBI Taxonomy" id="39966"/>
    <lineage>
        <taxon>Eukaryota</taxon>
        <taxon>Fungi</taxon>
        <taxon>Dikarya</taxon>
        <taxon>Basidiomycota</taxon>
        <taxon>Agaricomycotina</taxon>
        <taxon>Agaricomycetes</taxon>
        <taxon>Agaricomycetidae</taxon>
        <taxon>Agaricales</taxon>
        <taxon>Tricholomatineae</taxon>
        <taxon>Lyophyllaceae</taxon>
        <taxon>Hypsizygus</taxon>
    </lineage>
</organism>
<gene>
    <name evidence="2" type="ORF">Hypma_015812</name>
</gene>
<feature type="region of interest" description="Disordered" evidence="1">
    <location>
        <begin position="308"/>
        <end position="332"/>
    </location>
</feature>
<dbReference type="OrthoDB" id="2537650at2759"/>
<feature type="region of interest" description="Disordered" evidence="1">
    <location>
        <begin position="23"/>
        <end position="171"/>
    </location>
</feature>
<dbReference type="InParanoid" id="A0A369KCR8"/>